<sequence length="58" mass="6097">MTKVVVANRLERDGKTYKGGDVVDVSPAEARDLLGLGKVREQGTEKGSAAPVKEAKNG</sequence>
<reference evidence="2" key="1">
    <citation type="submission" date="2020-12" db="EMBL/GenBank/DDBJ databases">
        <title>Leucobacter sp. CAS1, isolated from Chromium sludge.</title>
        <authorList>
            <person name="Xu Z."/>
        </authorList>
    </citation>
    <scope>NUCLEOTIDE SEQUENCE</scope>
    <source>
        <strain evidence="2">CSA1</strain>
    </source>
</reference>
<evidence type="ECO:0000313" key="2">
    <source>
        <dbReference type="EMBL" id="MBK0420158.1"/>
    </source>
</evidence>
<dbReference type="RefSeq" id="WP_200116300.1">
    <property type="nucleotide sequence ID" value="NZ_JAEHOH010000022.1"/>
</dbReference>
<protein>
    <submittedName>
        <fullName evidence="2">Uncharacterized protein</fullName>
    </submittedName>
</protein>
<gene>
    <name evidence="2" type="ORF">JD276_14060</name>
</gene>
<feature type="region of interest" description="Disordered" evidence="1">
    <location>
        <begin position="38"/>
        <end position="58"/>
    </location>
</feature>
<accession>A0A934Q9C4</accession>
<organism evidence="2 3">
    <name type="scientific">Leucobacter chromiisoli</name>
    <dbReference type="NCBI Taxonomy" id="2796471"/>
    <lineage>
        <taxon>Bacteria</taxon>
        <taxon>Bacillati</taxon>
        <taxon>Actinomycetota</taxon>
        <taxon>Actinomycetes</taxon>
        <taxon>Micrococcales</taxon>
        <taxon>Microbacteriaceae</taxon>
        <taxon>Leucobacter</taxon>
    </lineage>
</organism>
<dbReference type="Proteomes" id="UP000608530">
    <property type="component" value="Unassembled WGS sequence"/>
</dbReference>
<dbReference type="AlphaFoldDB" id="A0A934Q9C4"/>
<evidence type="ECO:0000256" key="1">
    <source>
        <dbReference type="SAM" id="MobiDB-lite"/>
    </source>
</evidence>
<keyword evidence="3" id="KW-1185">Reference proteome</keyword>
<comment type="caution">
    <text evidence="2">The sequence shown here is derived from an EMBL/GenBank/DDBJ whole genome shotgun (WGS) entry which is preliminary data.</text>
</comment>
<evidence type="ECO:0000313" key="3">
    <source>
        <dbReference type="Proteomes" id="UP000608530"/>
    </source>
</evidence>
<name>A0A934Q9C4_9MICO</name>
<proteinExistence type="predicted"/>
<dbReference type="EMBL" id="JAEHOH010000022">
    <property type="protein sequence ID" value="MBK0420158.1"/>
    <property type="molecule type" value="Genomic_DNA"/>
</dbReference>